<dbReference type="EMBL" id="UZAN01041042">
    <property type="protein sequence ID" value="VDP71780.1"/>
    <property type="molecule type" value="Genomic_DNA"/>
</dbReference>
<organism evidence="6">
    <name type="scientific">Echinostoma caproni</name>
    <dbReference type="NCBI Taxonomy" id="27848"/>
    <lineage>
        <taxon>Eukaryota</taxon>
        <taxon>Metazoa</taxon>
        <taxon>Spiralia</taxon>
        <taxon>Lophotrochozoa</taxon>
        <taxon>Platyhelminthes</taxon>
        <taxon>Trematoda</taxon>
        <taxon>Digenea</taxon>
        <taxon>Plagiorchiida</taxon>
        <taxon>Echinostomata</taxon>
        <taxon>Echinostomatoidea</taxon>
        <taxon>Echinostomatidae</taxon>
        <taxon>Echinostoma</taxon>
    </lineage>
</organism>
<reference evidence="4 5" key="2">
    <citation type="submission" date="2018-11" db="EMBL/GenBank/DDBJ databases">
        <authorList>
            <consortium name="Pathogen Informatics"/>
        </authorList>
    </citation>
    <scope>NUCLEOTIDE SEQUENCE [LARGE SCALE GENOMIC DNA]</scope>
    <source>
        <strain evidence="4 5">Egypt</strain>
    </source>
</reference>
<evidence type="ECO:0000313" key="6">
    <source>
        <dbReference type="WBParaSite" id="ECPE_0000416701-mRNA-1"/>
    </source>
</evidence>
<dbReference type="SUPFAM" id="SSF88723">
    <property type="entry name" value="PIN domain-like"/>
    <property type="match status" value="1"/>
</dbReference>
<reference evidence="6" key="1">
    <citation type="submission" date="2016-06" db="UniProtKB">
        <authorList>
            <consortium name="WormBaseParasite"/>
        </authorList>
    </citation>
    <scope>IDENTIFICATION</scope>
</reference>
<evidence type="ECO:0000313" key="4">
    <source>
        <dbReference type="EMBL" id="VDP71780.1"/>
    </source>
</evidence>
<evidence type="ECO:0000313" key="5">
    <source>
        <dbReference type="Proteomes" id="UP000272942"/>
    </source>
</evidence>
<feature type="compositionally biased region" description="Basic residues" evidence="2">
    <location>
        <begin position="798"/>
        <end position="811"/>
    </location>
</feature>
<dbReference type="InterPro" id="IPR029060">
    <property type="entry name" value="PIN-like_dom_sf"/>
</dbReference>
<evidence type="ECO:0000256" key="2">
    <source>
        <dbReference type="SAM" id="MobiDB-lite"/>
    </source>
</evidence>
<gene>
    <name evidence="4" type="ORF">ECPE_LOCUS4159</name>
</gene>
<dbReference type="AlphaFoldDB" id="A0A183AB24"/>
<dbReference type="Proteomes" id="UP000272942">
    <property type="component" value="Unassembled WGS sequence"/>
</dbReference>
<proteinExistence type="inferred from homology"/>
<evidence type="ECO:0000256" key="1">
    <source>
        <dbReference type="ARBA" id="ARBA00007398"/>
    </source>
</evidence>
<dbReference type="InterPro" id="IPR006085">
    <property type="entry name" value="XPG_DNA_repair_N"/>
</dbReference>
<feature type="region of interest" description="Disordered" evidence="2">
    <location>
        <begin position="772"/>
        <end position="813"/>
    </location>
</feature>
<dbReference type="Pfam" id="PF00752">
    <property type="entry name" value="XPG_N"/>
    <property type="match status" value="1"/>
</dbReference>
<accession>A0A183AB24</accession>
<protein>
    <submittedName>
        <fullName evidence="6">XPGN domain-containing protein</fullName>
    </submittedName>
</protein>
<feature type="region of interest" description="Disordered" evidence="2">
    <location>
        <begin position="363"/>
        <end position="393"/>
    </location>
</feature>
<evidence type="ECO:0000259" key="3">
    <source>
        <dbReference type="Pfam" id="PF00752"/>
    </source>
</evidence>
<name>A0A183AB24_9TREM</name>
<dbReference type="GO" id="GO:0004518">
    <property type="term" value="F:nuclease activity"/>
    <property type="evidence" value="ECO:0007669"/>
    <property type="project" value="InterPro"/>
</dbReference>
<keyword evidence="5" id="KW-1185">Reference proteome</keyword>
<dbReference type="WBParaSite" id="ECPE_0000416701-mRNA-1">
    <property type="protein sequence ID" value="ECPE_0000416701-mRNA-1"/>
    <property type="gene ID" value="ECPE_0000416701"/>
</dbReference>
<dbReference type="OrthoDB" id="10254073at2759"/>
<dbReference type="InterPro" id="IPR026832">
    <property type="entry name" value="Asteroid"/>
</dbReference>
<comment type="similarity">
    <text evidence="1">Belongs to the asteroid family.</text>
</comment>
<dbReference type="Gene3D" id="3.40.50.1010">
    <property type="entry name" value="5'-nuclease"/>
    <property type="match status" value="1"/>
</dbReference>
<sequence length="835" mass="93935">MGVKGLTSYVNQNSANFADFQLHNTWVVIDAMNFIHYVYIDKGLDTQFNGENFDLQIAIIKVLRVFQRCLVRPVFLFDGCHVTAKLSTQLNRARDRLQTSRTVAHLALKRPDANHTSLRVPILPPLAPLVLAQTLTALHIPFVVSDRESDEDAVGLAMHLRCPVISNDSDFYITIPSDVPGTCLLPLRFLSWTAKPCAHPCAICNPSVSTGPRCHYISCRKFLLNGPAFYRLPPIQRPLFATLIGNDYIPSQRFVSVLPCTDGLKKPLNGSATKTMRRNRRCKLYRTVIDWLAGFGDDVREPVSRLLNRIPTAQRARAEAQLEQSLLSYRIASAYVQTVLYPFLSLNSPDKTSTQLFSDEADENLRTETASSPSKCSSEDEEESTDRSDSENFMCEETTKSDLTFPFPDSLQTDQSHELITVSWPESLVSQYRRYRILPVYIDALYSGGSVLNCGIEAIRECPSIHTCTDSIRSLLCGLILGCSELQHSAIVESSEQNACAPAPVNDIGRPRFMTEYVRKGGFQIRASRTPIEAIRLDLYNSTSDCRIAFLQRVFSKCFDPTQPHTTWLHALALFVCVWLKYGALADRTIDPKTCPYLMSFLTIAIVRHVMEASRITTLYRPNDLKREKRELVTLARRLHSLSALDNNFSEPFDLYTVHVFGQLQLIYATLSSLGSVLDGLGGTFRDPKKCIPLDDICTTLPSGRLYHALVRYLQHSSTTENLFSLVLQDVLPRILTSHDEKALSEARGHLDNCLSLVSHFTESFTGPDWSGIEKPASRKLHPERNRPAPNTNSLRVKTARKRRTNGKRKQPQGISMLELNAAVERIMLENDLTD</sequence>
<dbReference type="PANTHER" id="PTHR15665:SF1">
    <property type="entry name" value="PROTEIN ASTEROID HOMOLOG 1"/>
    <property type="match status" value="1"/>
</dbReference>
<dbReference type="PANTHER" id="PTHR15665">
    <property type="entry name" value="ASTEROID PROTEIN"/>
    <property type="match status" value="1"/>
</dbReference>
<feature type="domain" description="XPG N-terminal" evidence="3">
    <location>
        <begin position="1"/>
        <end position="96"/>
    </location>
</feature>